<feature type="transmembrane region" description="Helical" evidence="1">
    <location>
        <begin position="154"/>
        <end position="173"/>
    </location>
</feature>
<reference evidence="2 3" key="1">
    <citation type="submission" date="2020-08" db="EMBL/GenBank/DDBJ databases">
        <title>Genome public.</title>
        <authorList>
            <person name="Liu C."/>
            <person name="Sun Q."/>
        </authorList>
    </citation>
    <scope>NUCLEOTIDE SEQUENCE [LARGE SCALE GENOMIC DNA]</scope>
    <source>
        <strain evidence="2 3">NSJ-36</strain>
    </source>
</reference>
<keyword evidence="1" id="KW-0472">Membrane</keyword>
<feature type="transmembrane region" description="Helical" evidence="1">
    <location>
        <begin position="128"/>
        <end position="147"/>
    </location>
</feature>
<keyword evidence="1 2" id="KW-0812">Transmembrane</keyword>
<keyword evidence="3" id="KW-1185">Reference proteome</keyword>
<name>A0ABR7EX16_9FIRM</name>
<evidence type="ECO:0000313" key="3">
    <source>
        <dbReference type="Proteomes" id="UP000647235"/>
    </source>
</evidence>
<protein>
    <submittedName>
        <fullName evidence="2">Transmembrane protein</fullName>
    </submittedName>
</protein>
<feature type="transmembrane region" description="Helical" evidence="1">
    <location>
        <begin position="82"/>
        <end position="100"/>
    </location>
</feature>
<keyword evidence="1" id="KW-1133">Transmembrane helix</keyword>
<accession>A0ABR7EX16</accession>
<feature type="transmembrane region" description="Helical" evidence="1">
    <location>
        <begin position="179"/>
        <end position="200"/>
    </location>
</feature>
<gene>
    <name evidence="2" type="ORF">H8S07_07150</name>
</gene>
<organism evidence="2 3">
    <name type="scientific">Dorea hominis</name>
    <dbReference type="NCBI Taxonomy" id="2763040"/>
    <lineage>
        <taxon>Bacteria</taxon>
        <taxon>Bacillati</taxon>
        <taxon>Bacillota</taxon>
        <taxon>Clostridia</taxon>
        <taxon>Lachnospirales</taxon>
        <taxon>Lachnospiraceae</taxon>
        <taxon>Dorea</taxon>
    </lineage>
</organism>
<proteinExistence type="predicted"/>
<dbReference type="Proteomes" id="UP000647235">
    <property type="component" value="Unassembled WGS sequence"/>
</dbReference>
<feature type="transmembrane region" description="Helical" evidence="1">
    <location>
        <begin position="56"/>
        <end position="76"/>
    </location>
</feature>
<dbReference type="RefSeq" id="WP_021861238.1">
    <property type="nucleotide sequence ID" value="NZ_JACOOY010000007.1"/>
</dbReference>
<evidence type="ECO:0000256" key="1">
    <source>
        <dbReference type="SAM" id="Phobius"/>
    </source>
</evidence>
<sequence length="245" mass="26275">MDEIKTLLENVLSKTSDMKQAFIDLAPNSRMNMGIIGAMIIVGVLLALFGLKLVKLFTALCGFGIGAAIGAGVVQVMHPSQMTGMIILFGCAVVMAVLAFFLHKLGIFITVFIVSMAIAVTANMPHSLLIAGIYVVVSLILAILAVIFTEPLMIVVTAFAGGMSVGTAVVMLVDLPFAGVARLVIGVVVAIIGMIVQFMMQSRKLGKKEKKFSEKIKEQDSVESEVEKARMILDDFDDDTDEDDE</sequence>
<dbReference type="EMBL" id="JACOOY010000007">
    <property type="protein sequence ID" value="MBC5665055.1"/>
    <property type="molecule type" value="Genomic_DNA"/>
</dbReference>
<feature type="transmembrane region" description="Helical" evidence="1">
    <location>
        <begin position="105"/>
        <end position="122"/>
    </location>
</feature>
<evidence type="ECO:0000313" key="2">
    <source>
        <dbReference type="EMBL" id="MBC5665055.1"/>
    </source>
</evidence>
<comment type="caution">
    <text evidence="2">The sequence shown here is derived from an EMBL/GenBank/DDBJ whole genome shotgun (WGS) entry which is preliminary data.</text>
</comment>
<feature type="transmembrane region" description="Helical" evidence="1">
    <location>
        <begin position="31"/>
        <end position="49"/>
    </location>
</feature>